<evidence type="ECO:0000313" key="2">
    <source>
        <dbReference type="EMBL" id="CAG7644413.1"/>
    </source>
</evidence>
<evidence type="ECO:0000259" key="1">
    <source>
        <dbReference type="PROSITE" id="PS51186"/>
    </source>
</evidence>
<sequence>MLGFWSPRYIPYSYADNGHVIANVSVNILDCIMDGNRPQAMQIGTVMTHPDYRNRGLSSDLMNIVLAKYEEQCDFIYLFANRDVLDYYPKFGFQAMQESLFYMDRSPESPQSSDAFIDKGIRKLNGKNSEDLRFIYKFASARRPVSRIFGTEHTLGILMYYCLNVFYNDIYYLEREDVIVLYKQEPSRIDMFDIISRTEINLERILNTISRANTAKIVFHYTPDDHATRMESSPYAESDVLFVRSRDPISFPARMKHPSTSQA</sequence>
<feature type="domain" description="N-acetyltransferase" evidence="1">
    <location>
        <begin position="1"/>
        <end position="108"/>
    </location>
</feature>
<dbReference type="EMBL" id="CAJVCE010000008">
    <property type="protein sequence ID" value="CAG7644413.1"/>
    <property type="molecule type" value="Genomic_DNA"/>
</dbReference>
<evidence type="ECO:0000313" key="3">
    <source>
        <dbReference type="Proteomes" id="UP000730618"/>
    </source>
</evidence>
<name>A0ABN7TPB8_9BACL</name>
<dbReference type="RefSeq" id="WP_268966829.1">
    <property type="nucleotide sequence ID" value="NZ_CAJVCE010000008.1"/>
</dbReference>
<organism evidence="2 3">
    <name type="scientific">Paenibacillus allorhizosphaerae</name>
    <dbReference type="NCBI Taxonomy" id="2849866"/>
    <lineage>
        <taxon>Bacteria</taxon>
        <taxon>Bacillati</taxon>
        <taxon>Bacillota</taxon>
        <taxon>Bacilli</taxon>
        <taxon>Bacillales</taxon>
        <taxon>Paenibacillaceae</taxon>
        <taxon>Paenibacillus</taxon>
    </lineage>
</organism>
<dbReference type="PROSITE" id="PS51186">
    <property type="entry name" value="GNAT"/>
    <property type="match status" value="1"/>
</dbReference>
<gene>
    <name evidence="2" type="ORF">PAECIP111802_03258</name>
</gene>
<reference evidence="2 3" key="1">
    <citation type="submission" date="2021-06" db="EMBL/GenBank/DDBJ databases">
        <authorList>
            <person name="Criscuolo A."/>
        </authorList>
    </citation>
    <scope>NUCLEOTIDE SEQUENCE [LARGE SCALE GENOMIC DNA]</scope>
    <source>
        <strain evidence="3">CIP 111802</strain>
    </source>
</reference>
<dbReference type="InterPro" id="IPR000182">
    <property type="entry name" value="GNAT_dom"/>
</dbReference>
<keyword evidence="3" id="KW-1185">Reference proteome</keyword>
<dbReference type="Proteomes" id="UP000730618">
    <property type="component" value="Unassembled WGS sequence"/>
</dbReference>
<accession>A0ABN7TPB8</accession>
<proteinExistence type="predicted"/>
<dbReference type="CDD" id="cd04301">
    <property type="entry name" value="NAT_SF"/>
    <property type="match status" value="1"/>
</dbReference>
<comment type="caution">
    <text evidence="2">The sequence shown here is derived from an EMBL/GenBank/DDBJ whole genome shotgun (WGS) entry which is preliminary data.</text>
</comment>
<dbReference type="Pfam" id="PF13527">
    <property type="entry name" value="Acetyltransf_9"/>
    <property type="match status" value="1"/>
</dbReference>
<protein>
    <recommendedName>
        <fullName evidence="1">N-acetyltransferase domain-containing protein</fullName>
    </recommendedName>
</protein>